<name>A0A0F9CZT5_9ZZZZ</name>
<gene>
    <name evidence="4" type="ORF">LCGC14_2606910</name>
</gene>
<comment type="caution">
    <text evidence="4">The sequence shown here is derived from an EMBL/GenBank/DDBJ whole genome shotgun (WGS) entry which is preliminary data.</text>
</comment>
<protein>
    <recommendedName>
        <fullName evidence="3">Dihydrodipicolinate reductase N-terminal domain-containing protein</fullName>
    </recommendedName>
</protein>
<dbReference type="InterPro" id="IPR000846">
    <property type="entry name" value="DapB_N"/>
</dbReference>
<dbReference type="CDD" id="cd24146">
    <property type="entry name" value="nat-AmDH_N_like"/>
    <property type="match status" value="1"/>
</dbReference>
<dbReference type="GO" id="GO:0009089">
    <property type="term" value="P:lysine biosynthetic process via diaminopimelate"/>
    <property type="evidence" value="ECO:0007669"/>
    <property type="project" value="InterPro"/>
</dbReference>
<dbReference type="Pfam" id="PF01113">
    <property type="entry name" value="DapB_N"/>
    <property type="match status" value="1"/>
</dbReference>
<organism evidence="4">
    <name type="scientific">marine sediment metagenome</name>
    <dbReference type="NCBI Taxonomy" id="412755"/>
    <lineage>
        <taxon>unclassified sequences</taxon>
        <taxon>metagenomes</taxon>
        <taxon>ecological metagenomes</taxon>
    </lineage>
</organism>
<dbReference type="AlphaFoldDB" id="A0A0F9CZT5"/>
<evidence type="ECO:0000313" key="4">
    <source>
        <dbReference type="EMBL" id="KKL05348.1"/>
    </source>
</evidence>
<feature type="non-terminal residue" evidence="4">
    <location>
        <position position="163"/>
    </location>
</feature>
<proteinExistence type="predicted"/>
<dbReference type="InterPro" id="IPR036291">
    <property type="entry name" value="NAD(P)-bd_dom_sf"/>
</dbReference>
<feature type="domain" description="Dihydrodipicolinate reductase N-terminal" evidence="3">
    <location>
        <begin position="17"/>
        <end position="100"/>
    </location>
</feature>
<reference evidence="4" key="1">
    <citation type="journal article" date="2015" name="Nature">
        <title>Complex archaea that bridge the gap between prokaryotes and eukaryotes.</title>
        <authorList>
            <person name="Spang A."/>
            <person name="Saw J.H."/>
            <person name="Jorgensen S.L."/>
            <person name="Zaremba-Niedzwiedzka K."/>
            <person name="Martijn J."/>
            <person name="Lind A.E."/>
            <person name="van Eijk R."/>
            <person name="Schleper C."/>
            <person name="Guy L."/>
            <person name="Ettema T.J."/>
        </authorList>
    </citation>
    <scope>NUCLEOTIDE SEQUENCE</scope>
</reference>
<dbReference type="GO" id="GO:0008839">
    <property type="term" value="F:4-hydroxy-tetrahydrodipicolinate reductase"/>
    <property type="evidence" value="ECO:0007669"/>
    <property type="project" value="InterPro"/>
</dbReference>
<keyword evidence="2" id="KW-0560">Oxidoreductase</keyword>
<dbReference type="SUPFAM" id="SSF51735">
    <property type="entry name" value="NAD(P)-binding Rossmann-fold domains"/>
    <property type="match status" value="1"/>
</dbReference>
<dbReference type="Gene3D" id="3.40.50.720">
    <property type="entry name" value="NAD(P)-binding Rossmann-like Domain"/>
    <property type="match status" value="1"/>
</dbReference>
<evidence type="ECO:0000259" key="3">
    <source>
        <dbReference type="Pfam" id="PF01113"/>
    </source>
</evidence>
<dbReference type="EMBL" id="LAZR01044157">
    <property type="protein sequence ID" value="KKL05348.1"/>
    <property type="molecule type" value="Genomic_DNA"/>
</dbReference>
<evidence type="ECO:0000256" key="2">
    <source>
        <dbReference type="ARBA" id="ARBA00023002"/>
    </source>
</evidence>
<accession>A0A0F9CZT5</accession>
<sequence length="163" mass="17947">MRDKPWNVEPYVTQERIRIIHYGIGAIGADVARLCLNRPEIEIVGAIDSHPSKAGLDLGEVIDAGRTLGITVTYDAEPLLKDVYADVVIHTTGSSLTTVYPQLMSIVSSEKSVISTCEELAFPWVRYPDISHKLDRRARETGVRVLGTGVNPGFVMDFLPLVL</sequence>
<evidence type="ECO:0000256" key="1">
    <source>
        <dbReference type="ARBA" id="ARBA00022857"/>
    </source>
</evidence>
<keyword evidence="1" id="KW-0521">NADP</keyword>